<dbReference type="Pfam" id="PF03462">
    <property type="entry name" value="PCRF"/>
    <property type="match status" value="1"/>
</dbReference>
<evidence type="ECO:0000313" key="6">
    <source>
        <dbReference type="EMBL" id="KNZ60541.1"/>
    </source>
</evidence>
<accession>A0A0L6VIC9</accession>
<feature type="chain" id="PRO_5005568596" description="Prokaryotic-type class I peptide chain release factors domain-containing protein" evidence="4">
    <location>
        <begin position="21"/>
        <end position="555"/>
    </location>
</feature>
<evidence type="ECO:0000313" key="7">
    <source>
        <dbReference type="Proteomes" id="UP000037035"/>
    </source>
</evidence>
<dbReference type="STRING" id="27349.A0A0L6VIC9"/>
<dbReference type="PANTHER" id="PTHR43804">
    <property type="entry name" value="LD18447P"/>
    <property type="match status" value="1"/>
</dbReference>
<feature type="signal peptide" evidence="4">
    <location>
        <begin position="1"/>
        <end position="20"/>
    </location>
</feature>
<dbReference type="PROSITE" id="PS51257">
    <property type="entry name" value="PROKAR_LIPOPROTEIN"/>
    <property type="match status" value="1"/>
</dbReference>
<evidence type="ECO:0000256" key="4">
    <source>
        <dbReference type="SAM" id="SignalP"/>
    </source>
</evidence>
<keyword evidence="3" id="KW-0648">Protein biosynthesis</keyword>
<organism evidence="6 7">
    <name type="scientific">Puccinia sorghi</name>
    <dbReference type="NCBI Taxonomy" id="27349"/>
    <lineage>
        <taxon>Eukaryota</taxon>
        <taxon>Fungi</taxon>
        <taxon>Dikarya</taxon>
        <taxon>Basidiomycota</taxon>
        <taxon>Pucciniomycotina</taxon>
        <taxon>Pucciniomycetes</taxon>
        <taxon>Pucciniales</taxon>
        <taxon>Pucciniaceae</taxon>
        <taxon>Puccinia</taxon>
    </lineage>
</organism>
<comment type="similarity">
    <text evidence="1">Belongs to the prokaryotic/mitochondrial release factor family.</text>
</comment>
<comment type="caution">
    <text evidence="6">The sequence shown here is derived from an EMBL/GenBank/DDBJ whole genome shotgun (WGS) entry which is preliminary data.</text>
</comment>
<dbReference type="InterPro" id="IPR045853">
    <property type="entry name" value="Pep_chain_release_fac_I_sf"/>
</dbReference>
<gene>
    <name evidence="6" type="ORF">VP01_153g8</name>
</gene>
<dbReference type="Gene3D" id="3.30.160.20">
    <property type="match status" value="1"/>
</dbReference>
<dbReference type="GO" id="GO:0005739">
    <property type="term" value="C:mitochondrion"/>
    <property type="evidence" value="ECO:0007669"/>
    <property type="project" value="GOC"/>
</dbReference>
<reference evidence="6 7" key="1">
    <citation type="submission" date="2015-08" db="EMBL/GenBank/DDBJ databases">
        <title>Next Generation Sequencing and Analysis of the Genome of Puccinia sorghi L Schw, the Causal Agent of Maize Common Rust.</title>
        <authorList>
            <person name="Rochi L."/>
            <person name="Burguener G."/>
            <person name="Darino M."/>
            <person name="Turjanski A."/>
            <person name="Kreff E."/>
            <person name="Dieguez M.J."/>
            <person name="Sacco F."/>
        </authorList>
    </citation>
    <scope>NUCLEOTIDE SEQUENCE [LARGE SCALE GENOMIC DNA]</scope>
    <source>
        <strain evidence="6 7">RO10H11247</strain>
    </source>
</reference>
<dbReference type="EMBL" id="LAVV01005998">
    <property type="protein sequence ID" value="KNZ60541.1"/>
    <property type="molecule type" value="Genomic_DNA"/>
</dbReference>
<proteinExistence type="inferred from homology"/>
<dbReference type="InterPro" id="IPR000352">
    <property type="entry name" value="Pep_chain_release_fac_I"/>
</dbReference>
<evidence type="ECO:0000259" key="5">
    <source>
        <dbReference type="PROSITE" id="PS00745"/>
    </source>
</evidence>
<dbReference type="FunFam" id="3.30.160.20:FF:000070">
    <property type="entry name" value="Related to MRF1-peptide chain release factor, mitochondrial"/>
    <property type="match status" value="1"/>
</dbReference>
<dbReference type="Gene3D" id="3.30.70.1660">
    <property type="match status" value="1"/>
</dbReference>
<evidence type="ECO:0000256" key="2">
    <source>
        <dbReference type="ARBA" id="ARBA00022481"/>
    </source>
</evidence>
<dbReference type="SMART" id="SM00937">
    <property type="entry name" value="PCRF"/>
    <property type="match status" value="1"/>
</dbReference>
<dbReference type="PROSITE" id="PS00745">
    <property type="entry name" value="RF_PROK_I"/>
    <property type="match status" value="1"/>
</dbReference>
<evidence type="ECO:0000256" key="1">
    <source>
        <dbReference type="ARBA" id="ARBA00010835"/>
    </source>
</evidence>
<dbReference type="Proteomes" id="UP000037035">
    <property type="component" value="Unassembled WGS sequence"/>
</dbReference>
<dbReference type="PANTHER" id="PTHR43804:SF7">
    <property type="entry name" value="LD18447P"/>
    <property type="match status" value="1"/>
</dbReference>
<dbReference type="InterPro" id="IPR050057">
    <property type="entry name" value="Prokaryotic/Mito_RF"/>
</dbReference>
<feature type="domain" description="Prokaryotic-type class I peptide chain release factors" evidence="5">
    <location>
        <begin position="433"/>
        <end position="449"/>
    </location>
</feature>
<dbReference type="AlphaFoldDB" id="A0A0L6VIC9"/>
<name>A0A0L6VIC9_9BASI</name>
<dbReference type="VEuPathDB" id="FungiDB:VP01_153g8"/>
<protein>
    <recommendedName>
        <fullName evidence="5">Prokaryotic-type class I peptide chain release factors domain-containing protein</fullName>
    </recommendedName>
</protein>
<dbReference type="SUPFAM" id="SSF75620">
    <property type="entry name" value="Release factor"/>
    <property type="match status" value="1"/>
</dbReference>
<dbReference type="GO" id="GO:0003747">
    <property type="term" value="F:translation release factor activity"/>
    <property type="evidence" value="ECO:0007669"/>
    <property type="project" value="InterPro"/>
</dbReference>
<keyword evidence="2" id="KW-0488">Methylation</keyword>
<keyword evidence="4" id="KW-0732">Signal</keyword>
<dbReference type="Pfam" id="PF00472">
    <property type="entry name" value="RF-1"/>
    <property type="match status" value="1"/>
</dbReference>
<dbReference type="GO" id="GO:0032543">
    <property type="term" value="P:mitochondrial translation"/>
    <property type="evidence" value="ECO:0007669"/>
    <property type="project" value="UniProtKB-ARBA"/>
</dbReference>
<dbReference type="OrthoDB" id="2019491at2759"/>
<keyword evidence="7" id="KW-1185">Reference proteome</keyword>
<evidence type="ECO:0000256" key="3">
    <source>
        <dbReference type="ARBA" id="ARBA00022917"/>
    </source>
</evidence>
<dbReference type="InterPro" id="IPR005139">
    <property type="entry name" value="PCRF"/>
</dbReference>
<sequence>MPQRLLLFLLSFLGCSTGEGATMKAGHIRVRRFWLKIKDAPTGLFADLTHRIFEIDLVAGLFIWRAEDRDEETGDIELATNLRDGMGRPDQRVGKVGHSAGFPDHQHNAGILDEPEPLRRRVCVQWVRQMRPTRIPDRHRLPLLQWLQGETQVQPARKPSDLLQGLRKKEKEMLRLLKNHPKKLGRRYLSNEPPQEQSQLLVCAARNLLHQQALPTTPSVPSAKYELIKKQKAILPLKLAIEKYDQLTSLACELKTIAETDPDADMREIAKKELQTVEESEPAMLESLKQSVLEVASPRPASHGQSALVEIKPGVGGVEASHFATLLMTLYGRLATRKRWQLKPVSVEYMTSGQGQDGLREAVLEIEGHAVYASLRWEAGVHRVQRVPVMQNTASIHTSTATVIVLPLNPSATEEDAAENLFEEKDIKLETMRSQGAGGQHVNKTESAVRLTHIPTGTVVSMQDSRSQHQNRERAYMILRARLLDLKQRQKQIETRTSRLSQGRVTDHRIGLTLPRLNDTIEGGEALDIIWDALERHHESQLILSLCSSPPITNS</sequence>